<organism evidence="1 2">
    <name type="scientific">Bipolaricaulis sibiricus</name>
    <dbReference type="NCBI Taxonomy" id="2501609"/>
    <lineage>
        <taxon>Bacteria</taxon>
        <taxon>Candidatus Bipolaricaulota</taxon>
        <taxon>Candidatus Bipolaricaulia</taxon>
        <taxon>Candidatus Bipolaricaulales</taxon>
        <taxon>Candidatus Bipolaricaulaceae</taxon>
        <taxon>Candidatus Bipolaricaulis</taxon>
    </lineage>
</organism>
<dbReference type="KEGG" id="bih:BIP78_0366"/>
<dbReference type="Proteomes" id="UP000287233">
    <property type="component" value="Chromosome"/>
</dbReference>
<accession>A0A410FT21</accession>
<dbReference type="AlphaFoldDB" id="A0A410FT21"/>
<protein>
    <submittedName>
        <fullName evidence="1">Uncharacterized protein</fullName>
    </submittedName>
</protein>
<reference evidence="2" key="1">
    <citation type="submission" date="2018-12" db="EMBL/GenBank/DDBJ databases">
        <title>Complete genome sequence of an uncultured bacterium of the candidate phylum Bipolaricaulota.</title>
        <authorList>
            <person name="Kadnikov V.V."/>
            <person name="Mardanov A.V."/>
            <person name="Beletsky A.V."/>
            <person name="Frank Y.A."/>
            <person name="Karnachuk O.V."/>
            <person name="Ravin N.V."/>
        </authorList>
    </citation>
    <scope>NUCLEOTIDE SEQUENCE [LARGE SCALE GENOMIC DNA]</scope>
</reference>
<name>A0A410FT21_BIPS1</name>
<sequence>MPQAQRPPWPVREVVRALFSRADCPSQDSVVGKRRSLRAVTPVAGCCTRCRSWVVTLGRA</sequence>
<gene>
    <name evidence="1" type="ORF">BIP78_0366</name>
</gene>
<evidence type="ECO:0000313" key="1">
    <source>
        <dbReference type="EMBL" id="QAA76132.1"/>
    </source>
</evidence>
<dbReference type="EMBL" id="CP034928">
    <property type="protein sequence ID" value="QAA76132.1"/>
    <property type="molecule type" value="Genomic_DNA"/>
</dbReference>
<evidence type="ECO:0000313" key="2">
    <source>
        <dbReference type="Proteomes" id="UP000287233"/>
    </source>
</evidence>
<proteinExistence type="predicted"/>